<evidence type="ECO:0008006" key="2">
    <source>
        <dbReference type="Google" id="ProtNLM"/>
    </source>
</evidence>
<accession>A0AAD0AC18</accession>
<dbReference type="AlphaFoldDB" id="A0AAD0AC18"/>
<name>A0AAD0AC18_FAUOS</name>
<evidence type="ECO:0000313" key="1">
    <source>
        <dbReference type="EMBL" id="ATQ82482.1"/>
    </source>
</evidence>
<gene>
    <name evidence="1" type="ORF">YHS_00705</name>
</gene>
<proteinExistence type="predicted"/>
<sequence>MGVYKMTDTGKREVSLEELISTLERSSLPTIVVEGKYDIIIYRKIEELLEDIVDVLPAGGRGKVLGIFDSIKTNPKLQAKKLIFIADKDTWVNTGIPSKYQQDILIFTNGYSIENDVFIDYGCEQILEIEDSSIKNQFLADKEKFIHWYALALQATLNGENLTKEREIARDPNEVLGNEYSKFIALTANEIYPTELQSNLKENYPLQIRGKSLLNLFRKHLKHHSSKAMFQKVAIEPKTSINRIFDDVKKQF</sequence>
<protein>
    <recommendedName>
        <fullName evidence="2">DUF4435 domain-containing protein</fullName>
    </recommendedName>
</protein>
<organism evidence="1">
    <name type="scientific">Faucicola osloensis</name>
    <name type="common">Moraxella osloensis</name>
    <dbReference type="NCBI Taxonomy" id="34062"/>
    <lineage>
        <taxon>Bacteria</taxon>
        <taxon>Pseudomonadati</taxon>
        <taxon>Pseudomonadota</taxon>
        <taxon>Gammaproteobacteria</taxon>
        <taxon>Moraxellales</taxon>
        <taxon>Moraxellaceae</taxon>
        <taxon>Faucicola</taxon>
    </lineage>
</organism>
<dbReference type="EMBL" id="CP024176">
    <property type="protein sequence ID" value="ATQ82482.1"/>
    <property type="molecule type" value="Genomic_DNA"/>
</dbReference>
<reference evidence="1" key="1">
    <citation type="submission" date="2017-11" db="EMBL/GenBank/DDBJ databases">
        <title>Complete Genome Sequence from Moraxella oslensis YHS isolated from human skin.</title>
        <authorList>
            <person name="Lee K."/>
            <person name="Lim J.Y."/>
            <person name="Hwang I."/>
        </authorList>
    </citation>
    <scope>NUCLEOTIDE SEQUENCE</scope>
    <source>
        <strain evidence="1">YHS</strain>
    </source>
</reference>